<name>A0A6J7FDA2_9ZZZZ</name>
<sequence length="277" mass="30021">MTGGRSERRGHASPPKKVWWFGDFCPVPRGDRSSTATSPIYGEGMGFFEARKQRQAAKAAAKQAAQQHAQLQGWQANADSLNAMLEIVSDCRNGKIGEQFTDTGDYGFMLKKDEFAVAFLQVGFLENVRAPTKYSGGYGGVSFPIFGKVRLNAGKTGGKITQGAESINATDQGPLLITNQRIMFAGTKRSHEWRFDKMMSCSHSPSGSSIFAMTGAAKPTGIAYGEKAATEVQFRIELASAIALETLDRYEAELVAERTQLEADRPLPPPPNPSTTS</sequence>
<dbReference type="EMBL" id="CAFBMF010000022">
    <property type="protein sequence ID" value="CAB4893357.1"/>
    <property type="molecule type" value="Genomic_DNA"/>
</dbReference>
<evidence type="ECO:0000313" key="5">
    <source>
        <dbReference type="EMBL" id="CAB5028934.1"/>
    </source>
</evidence>
<feature type="compositionally biased region" description="Pro residues" evidence="1">
    <location>
        <begin position="266"/>
        <end position="277"/>
    </location>
</feature>
<gene>
    <name evidence="2" type="ORF">UFOPK2658_02019</name>
    <name evidence="3" type="ORF">UFOPK3004_01579</name>
    <name evidence="4" type="ORF">UFOPK3494_00523</name>
    <name evidence="5" type="ORF">UFOPK4134_00786</name>
</gene>
<dbReference type="AlphaFoldDB" id="A0A6J7FDA2"/>
<evidence type="ECO:0000313" key="4">
    <source>
        <dbReference type="EMBL" id="CAB4893357.1"/>
    </source>
</evidence>
<dbReference type="EMBL" id="CAFBPS010000047">
    <property type="protein sequence ID" value="CAB5028934.1"/>
    <property type="molecule type" value="Genomic_DNA"/>
</dbReference>
<feature type="region of interest" description="Disordered" evidence="1">
    <location>
        <begin position="258"/>
        <end position="277"/>
    </location>
</feature>
<dbReference type="EMBL" id="CAEZYH010000169">
    <property type="protein sequence ID" value="CAB4736441.1"/>
    <property type="molecule type" value="Genomic_DNA"/>
</dbReference>
<proteinExistence type="predicted"/>
<evidence type="ECO:0000313" key="2">
    <source>
        <dbReference type="EMBL" id="CAB4736441.1"/>
    </source>
</evidence>
<reference evidence="4" key="1">
    <citation type="submission" date="2020-05" db="EMBL/GenBank/DDBJ databases">
        <authorList>
            <person name="Chiriac C."/>
            <person name="Salcher M."/>
            <person name="Ghai R."/>
            <person name="Kavagutti S V."/>
        </authorList>
    </citation>
    <scope>NUCLEOTIDE SEQUENCE</scope>
</reference>
<dbReference type="EMBL" id="CAFAAL010000186">
    <property type="protein sequence ID" value="CAB4816447.1"/>
    <property type="molecule type" value="Genomic_DNA"/>
</dbReference>
<evidence type="ECO:0000256" key="1">
    <source>
        <dbReference type="SAM" id="MobiDB-lite"/>
    </source>
</evidence>
<evidence type="ECO:0000313" key="3">
    <source>
        <dbReference type="EMBL" id="CAB4816447.1"/>
    </source>
</evidence>
<protein>
    <submittedName>
        <fullName evidence="4">Unannotated protein</fullName>
    </submittedName>
</protein>
<organism evidence="4">
    <name type="scientific">freshwater metagenome</name>
    <dbReference type="NCBI Taxonomy" id="449393"/>
    <lineage>
        <taxon>unclassified sequences</taxon>
        <taxon>metagenomes</taxon>
        <taxon>ecological metagenomes</taxon>
    </lineage>
</organism>
<accession>A0A6J7FDA2</accession>